<comment type="caution">
    <text evidence="1">The sequence shown here is derived from an EMBL/GenBank/DDBJ whole genome shotgun (WGS) entry which is preliminary data.</text>
</comment>
<sequence length="202" mass="22086">MGTCSSAQKKVDSTAKASNGVCFKAKDVSIPSPIKEKTLNEENPVNMFGVMNPEFGSKEEIFFDSKALLDTDCEDEFLSVNEVFTPSRCSTSNFESIKLMTPRKSVSLENFLSTKAEPSPTGRKKLAELLWETSQGEKSTSNEHQIDSNNYQNNDVKLVKGSLEGDVYGSGGGSAMPCCLPSLVQTNGFNEKRKMNPMHCCA</sequence>
<dbReference type="PANTHER" id="PTHR34280:SF2">
    <property type="entry name" value="OS01G0920100 PROTEIN"/>
    <property type="match status" value="1"/>
</dbReference>
<accession>A0ABD0V1A6</accession>
<dbReference type="PANTHER" id="PTHR34280">
    <property type="entry name" value="OS01G0920100 PROTEIN"/>
    <property type="match status" value="1"/>
</dbReference>
<proteinExistence type="predicted"/>
<protein>
    <submittedName>
        <fullName evidence="1">Uncharacterized protein</fullName>
    </submittedName>
</protein>
<evidence type="ECO:0000313" key="1">
    <source>
        <dbReference type="EMBL" id="KAL0918723.1"/>
    </source>
</evidence>
<dbReference type="Proteomes" id="UP001552299">
    <property type="component" value="Unassembled WGS sequence"/>
</dbReference>
<gene>
    <name evidence="1" type="ORF">M5K25_010747</name>
</gene>
<name>A0ABD0V1A6_DENTH</name>
<reference evidence="1 2" key="1">
    <citation type="journal article" date="2024" name="Plant Biotechnol. J.">
        <title>Dendrobium thyrsiflorum genome and its molecular insights into genes involved in important horticultural traits.</title>
        <authorList>
            <person name="Chen B."/>
            <person name="Wang J.Y."/>
            <person name="Zheng P.J."/>
            <person name="Li K.L."/>
            <person name="Liang Y.M."/>
            <person name="Chen X.F."/>
            <person name="Zhang C."/>
            <person name="Zhao X."/>
            <person name="He X."/>
            <person name="Zhang G.Q."/>
            <person name="Liu Z.J."/>
            <person name="Xu Q."/>
        </authorList>
    </citation>
    <scope>NUCLEOTIDE SEQUENCE [LARGE SCALE GENOMIC DNA]</scope>
    <source>
        <strain evidence="1">GZMU011</strain>
    </source>
</reference>
<dbReference type="InterPro" id="IPR038947">
    <property type="entry name" value="At3g27210-like"/>
</dbReference>
<dbReference type="EMBL" id="JANQDX010000009">
    <property type="protein sequence ID" value="KAL0918723.1"/>
    <property type="molecule type" value="Genomic_DNA"/>
</dbReference>
<evidence type="ECO:0000313" key="2">
    <source>
        <dbReference type="Proteomes" id="UP001552299"/>
    </source>
</evidence>
<organism evidence="1 2">
    <name type="scientific">Dendrobium thyrsiflorum</name>
    <name type="common">Pinecone-like raceme dendrobium</name>
    <name type="synonym">Orchid</name>
    <dbReference type="NCBI Taxonomy" id="117978"/>
    <lineage>
        <taxon>Eukaryota</taxon>
        <taxon>Viridiplantae</taxon>
        <taxon>Streptophyta</taxon>
        <taxon>Embryophyta</taxon>
        <taxon>Tracheophyta</taxon>
        <taxon>Spermatophyta</taxon>
        <taxon>Magnoliopsida</taxon>
        <taxon>Liliopsida</taxon>
        <taxon>Asparagales</taxon>
        <taxon>Orchidaceae</taxon>
        <taxon>Epidendroideae</taxon>
        <taxon>Malaxideae</taxon>
        <taxon>Dendrobiinae</taxon>
        <taxon>Dendrobium</taxon>
    </lineage>
</organism>
<dbReference type="AlphaFoldDB" id="A0ABD0V1A6"/>
<keyword evidence="2" id="KW-1185">Reference proteome</keyword>